<dbReference type="PANTHER" id="PTHR42878">
    <property type="entry name" value="TWO-COMPONENT HISTIDINE KINASE"/>
    <property type="match status" value="1"/>
</dbReference>
<dbReference type="InterPro" id="IPR004358">
    <property type="entry name" value="Sig_transdc_His_kin-like_C"/>
</dbReference>
<feature type="domain" description="Histidine kinase" evidence="12">
    <location>
        <begin position="309"/>
        <end position="532"/>
    </location>
</feature>
<dbReference type="SUPFAM" id="SSF55874">
    <property type="entry name" value="ATPase domain of HSP90 chaperone/DNA topoisomerase II/histidine kinase"/>
    <property type="match status" value="1"/>
</dbReference>
<evidence type="ECO:0000256" key="9">
    <source>
        <dbReference type="ARBA" id="ARBA00023012"/>
    </source>
</evidence>
<keyword evidence="11" id="KW-0812">Transmembrane</keyword>
<proteinExistence type="predicted"/>
<dbReference type="Pfam" id="PF00512">
    <property type="entry name" value="HisKA"/>
    <property type="match status" value="1"/>
</dbReference>
<dbReference type="Gene3D" id="3.30.565.10">
    <property type="entry name" value="Histidine kinase-like ATPase, C-terminal domain"/>
    <property type="match status" value="1"/>
</dbReference>
<evidence type="ECO:0000313" key="14">
    <source>
        <dbReference type="EMBL" id="MBL0718502.1"/>
    </source>
</evidence>
<keyword evidence="9" id="KW-0902">Two-component regulatory system</keyword>
<dbReference type="Gene3D" id="6.10.340.10">
    <property type="match status" value="1"/>
</dbReference>
<dbReference type="GO" id="GO:0030295">
    <property type="term" value="F:protein kinase activator activity"/>
    <property type="evidence" value="ECO:0007669"/>
    <property type="project" value="TreeGrafter"/>
</dbReference>
<dbReference type="InterPro" id="IPR005467">
    <property type="entry name" value="His_kinase_dom"/>
</dbReference>
<evidence type="ECO:0000256" key="4">
    <source>
        <dbReference type="ARBA" id="ARBA00022553"/>
    </source>
</evidence>
<keyword evidence="15" id="KW-1185">Reference proteome</keyword>
<dbReference type="PROSITE" id="PS50109">
    <property type="entry name" value="HIS_KIN"/>
    <property type="match status" value="1"/>
</dbReference>
<dbReference type="CDD" id="cd00075">
    <property type="entry name" value="HATPase"/>
    <property type="match status" value="1"/>
</dbReference>
<protein>
    <recommendedName>
        <fullName evidence="3">histidine kinase</fullName>
        <ecNumber evidence="3">2.7.13.3</ecNumber>
    </recommendedName>
</protein>
<dbReference type="InterPro" id="IPR036097">
    <property type="entry name" value="HisK_dim/P_sf"/>
</dbReference>
<dbReference type="PANTHER" id="PTHR42878:SF7">
    <property type="entry name" value="SENSOR HISTIDINE KINASE GLRK"/>
    <property type="match status" value="1"/>
</dbReference>
<dbReference type="GO" id="GO:0000155">
    <property type="term" value="F:phosphorelay sensor kinase activity"/>
    <property type="evidence" value="ECO:0007669"/>
    <property type="project" value="InterPro"/>
</dbReference>
<dbReference type="InterPro" id="IPR036890">
    <property type="entry name" value="HATPase_C_sf"/>
</dbReference>
<dbReference type="SMART" id="SM00304">
    <property type="entry name" value="HAMP"/>
    <property type="match status" value="1"/>
</dbReference>
<keyword evidence="11" id="KW-0472">Membrane</keyword>
<evidence type="ECO:0000256" key="7">
    <source>
        <dbReference type="ARBA" id="ARBA00022777"/>
    </source>
</evidence>
<evidence type="ECO:0000256" key="2">
    <source>
        <dbReference type="ARBA" id="ARBA00004370"/>
    </source>
</evidence>
<comment type="catalytic activity">
    <reaction evidence="1">
        <text>ATP + protein L-histidine = ADP + protein N-phospho-L-histidine.</text>
        <dbReference type="EC" id="2.7.13.3"/>
    </reaction>
</comment>
<dbReference type="SMART" id="SM00388">
    <property type="entry name" value="HisKA"/>
    <property type="match status" value="1"/>
</dbReference>
<dbReference type="Pfam" id="PF02518">
    <property type="entry name" value="HATPase_c"/>
    <property type="match status" value="1"/>
</dbReference>
<accession>A0A9X1BMR2</accession>
<dbReference type="InterPro" id="IPR003594">
    <property type="entry name" value="HATPase_dom"/>
</dbReference>
<keyword evidence="4" id="KW-0597">Phosphoprotein</keyword>
<keyword evidence="7 14" id="KW-0418">Kinase</keyword>
<feature type="transmembrane region" description="Helical" evidence="11">
    <location>
        <begin position="196"/>
        <end position="215"/>
    </location>
</feature>
<dbReference type="RefSeq" id="WP_201823220.1">
    <property type="nucleotide sequence ID" value="NZ_JAERRA010000001.1"/>
</dbReference>
<dbReference type="Pfam" id="PF00672">
    <property type="entry name" value="HAMP"/>
    <property type="match status" value="1"/>
</dbReference>
<evidence type="ECO:0000256" key="11">
    <source>
        <dbReference type="SAM" id="Phobius"/>
    </source>
</evidence>
<evidence type="ECO:0000256" key="6">
    <source>
        <dbReference type="ARBA" id="ARBA00022741"/>
    </source>
</evidence>
<dbReference type="PRINTS" id="PR00344">
    <property type="entry name" value="BCTRLSENSOR"/>
</dbReference>
<keyword evidence="5" id="KW-0808">Transferase</keyword>
<feature type="coiled-coil region" evidence="10">
    <location>
        <begin position="254"/>
        <end position="281"/>
    </location>
</feature>
<keyword evidence="11" id="KW-1133">Transmembrane helix</keyword>
<dbReference type="Proteomes" id="UP000643207">
    <property type="component" value="Unassembled WGS sequence"/>
</dbReference>
<dbReference type="CDD" id="cd06225">
    <property type="entry name" value="HAMP"/>
    <property type="match status" value="1"/>
</dbReference>
<evidence type="ECO:0000256" key="3">
    <source>
        <dbReference type="ARBA" id="ARBA00012438"/>
    </source>
</evidence>
<evidence type="ECO:0000256" key="1">
    <source>
        <dbReference type="ARBA" id="ARBA00000085"/>
    </source>
</evidence>
<dbReference type="InterPro" id="IPR050351">
    <property type="entry name" value="BphY/WalK/GraS-like"/>
</dbReference>
<comment type="caution">
    <text evidence="14">The sequence shown here is derived from an EMBL/GenBank/DDBJ whole genome shotgun (WGS) entry which is preliminary data.</text>
</comment>
<evidence type="ECO:0000256" key="8">
    <source>
        <dbReference type="ARBA" id="ARBA00022840"/>
    </source>
</evidence>
<dbReference type="EMBL" id="JAERRA010000001">
    <property type="protein sequence ID" value="MBL0718502.1"/>
    <property type="molecule type" value="Genomic_DNA"/>
</dbReference>
<feature type="domain" description="HAMP" evidence="13">
    <location>
        <begin position="217"/>
        <end position="269"/>
    </location>
</feature>
<dbReference type="EC" id="2.7.13.3" evidence="3"/>
<reference evidence="14 15" key="1">
    <citation type="submission" date="2021-01" db="EMBL/GenBank/DDBJ databases">
        <title>Piscinibacter sp. Jin2 Genome sequencing and assembly.</title>
        <authorList>
            <person name="Kim I."/>
        </authorList>
    </citation>
    <scope>NUCLEOTIDE SEQUENCE [LARGE SCALE GENOMIC DNA]</scope>
    <source>
        <strain evidence="14 15">Jin2</strain>
    </source>
</reference>
<dbReference type="GO" id="GO:0007234">
    <property type="term" value="P:osmosensory signaling via phosphorelay pathway"/>
    <property type="evidence" value="ECO:0007669"/>
    <property type="project" value="TreeGrafter"/>
</dbReference>
<dbReference type="InterPro" id="IPR003661">
    <property type="entry name" value="HisK_dim/P_dom"/>
</dbReference>
<dbReference type="SUPFAM" id="SSF47384">
    <property type="entry name" value="Homodimeric domain of signal transducing histidine kinase"/>
    <property type="match status" value="1"/>
</dbReference>
<organism evidence="14 15">
    <name type="scientific">Aquariibacter lacus</name>
    <dbReference type="NCBI Taxonomy" id="2801332"/>
    <lineage>
        <taxon>Bacteria</taxon>
        <taxon>Pseudomonadati</taxon>
        <taxon>Pseudomonadota</taxon>
        <taxon>Betaproteobacteria</taxon>
        <taxon>Burkholderiales</taxon>
        <taxon>Sphaerotilaceae</taxon>
        <taxon>Aquariibacter</taxon>
    </lineage>
</organism>
<dbReference type="SUPFAM" id="SSF158472">
    <property type="entry name" value="HAMP domain-like"/>
    <property type="match status" value="1"/>
</dbReference>
<gene>
    <name evidence="14" type="ORF">JI742_01245</name>
</gene>
<keyword evidence="6" id="KW-0547">Nucleotide-binding</keyword>
<evidence type="ECO:0000259" key="13">
    <source>
        <dbReference type="PROSITE" id="PS50885"/>
    </source>
</evidence>
<sequence length="544" mass="60365">MFRTRLQQALAILAVASLLQGALGLWALDVASDKVIRGRVASDIHNAFINLAADKQRLRAWLSRSLLLDVQADGVERARLVNAMKANLQRVARLSVETQIMDGSDSLALREHQLREEAVTLLTRSIDELSQRLDALPASGARPDPARLLMDLDAVFDRLDGRDLRSLLAAVISREETALARQREQADASLRTVRNLVVGATLTLSGLAFALALHFSRALRRPLEALITGADALKQGELSHRIPDDRNDEFGQFARRVNAMAAELQQRRQDERDARRQLEELVQGRTAELQQALAALQQIDARRRQLFADISHELRTPTTAIRGEAEITLRGRDKQVDEYKTSLRNIADSARQLGVVIDDLLILARTDVENLALARTPIDAQDVLREALNEAQTLGQERGIHWALEVTSEPLPMLADSRRLRQLLMLILDNAVRYSRDQQTVRVLVRRQPEGGDNPTWLFEVRDQGIGIAPEDVPLVFQRNFRGAHARAHQAQGNGLGLPLADVLCRAHGGKIVLQSELGRGTVVSVTLPLHALEDATPALPNYS</sequence>
<evidence type="ECO:0000256" key="10">
    <source>
        <dbReference type="SAM" id="Coils"/>
    </source>
</evidence>
<keyword evidence="8" id="KW-0067">ATP-binding</keyword>
<evidence type="ECO:0000256" key="5">
    <source>
        <dbReference type="ARBA" id="ARBA00022679"/>
    </source>
</evidence>
<comment type="subcellular location">
    <subcellularLocation>
        <location evidence="2">Membrane</location>
    </subcellularLocation>
</comment>
<dbReference type="GO" id="GO:0000156">
    <property type="term" value="F:phosphorelay response regulator activity"/>
    <property type="evidence" value="ECO:0007669"/>
    <property type="project" value="TreeGrafter"/>
</dbReference>
<evidence type="ECO:0000313" key="15">
    <source>
        <dbReference type="Proteomes" id="UP000643207"/>
    </source>
</evidence>
<dbReference type="InterPro" id="IPR003660">
    <property type="entry name" value="HAMP_dom"/>
</dbReference>
<dbReference type="GO" id="GO:0016020">
    <property type="term" value="C:membrane"/>
    <property type="evidence" value="ECO:0007669"/>
    <property type="project" value="UniProtKB-SubCell"/>
</dbReference>
<dbReference type="AlphaFoldDB" id="A0A9X1BMR2"/>
<dbReference type="CDD" id="cd00082">
    <property type="entry name" value="HisKA"/>
    <property type="match status" value="1"/>
</dbReference>
<dbReference type="PROSITE" id="PS50885">
    <property type="entry name" value="HAMP"/>
    <property type="match status" value="1"/>
</dbReference>
<dbReference type="SMART" id="SM00387">
    <property type="entry name" value="HATPase_c"/>
    <property type="match status" value="1"/>
</dbReference>
<evidence type="ECO:0000259" key="12">
    <source>
        <dbReference type="PROSITE" id="PS50109"/>
    </source>
</evidence>
<keyword evidence="10" id="KW-0175">Coiled coil</keyword>
<dbReference type="Gene3D" id="1.10.287.130">
    <property type="match status" value="1"/>
</dbReference>
<name>A0A9X1BMR2_9BURK</name>
<dbReference type="GO" id="GO:0005524">
    <property type="term" value="F:ATP binding"/>
    <property type="evidence" value="ECO:0007669"/>
    <property type="project" value="UniProtKB-KW"/>
</dbReference>